<feature type="compositionally biased region" description="Low complexity" evidence="1">
    <location>
        <begin position="402"/>
        <end position="412"/>
    </location>
</feature>
<reference evidence="2" key="2">
    <citation type="submission" date="2012-06" db="EMBL/GenBank/DDBJ databases">
        <authorList>
            <person name="Yu Y."/>
            <person name="Currie J."/>
            <person name="Lomeli R."/>
            <person name="Angelova A."/>
            <person name="Collura K."/>
            <person name="Wissotski M."/>
            <person name="Campos D."/>
            <person name="Kudrna D."/>
            <person name="Golser W."/>
            <person name="Ashely E."/>
            <person name="Descour A."/>
            <person name="Fernandes J."/>
            <person name="Soderlund C."/>
            <person name="Walbot V."/>
        </authorList>
    </citation>
    <scope>NUCLEOTIDE SEQUENCE</scope>
    <source>
        <strain evidence="2">B73</strain>
    </source>
</reference>
<sequence>MEACPLWGASCDACETKWKATTGRNAMGTRAYVDERRHEFAGDTPTTNASTTGSRGRLAHREQRERRRARAVVGQPRLATFSSTTKQSTKQQGRRHSTAHSRQARSLALGRERVVPAEVVAVVVDHVALLRPAHGRVLPRREPGPRGGRRHGPARGRGAGGAAGDDEAVEARDEGLVAVVGAVAAVVGGPVGGVPDGAVDPHGAVREGELGAALVAADGHVVHEEGDGVGVPQDGVGVVGRRGVEPEVEPHLPPHDAPVAAAAHVHVRLQRVGLPRDGAQELHVDLVVETRVRLVVGEIEGGVGAGGVSGGELDASGEVAVPVRVLRLETTPAGLVEPDGEGGMVAGERLVLRAPLVGVRSVERHRPEPGARVVPRGRLRVAGGGGHRRQQQQCRHDDGGAPRDAAAAAAARTSRRSRRSHCLLAS</sequence>
<dbReference type="EMBL" id="BT067112">
    <property type="protein sequence ID" value="ACN34009.1"/>
    <property type="molecule type" value="mRNA"/>
</dbReference>
<protein>
    <submittedName>
        <fullName evidence="2">Uncharacterized protein</fullName>
    </submittedName>
</protein>
<feature type="compositionally biased region" description="Basic residues" evidence="1">
    <location>
        <begin position="413"/>
        <end position="426"/>
    </location>
</feature>
<feature type="compositionally biased region" description="Polar residues" evidence="1">
    <location>
        <begin position="44"/>
        <end position="54"/>
    </location>
</feature>
<dbReference type="AlphaFoldDB" id="C0PFP3"/>
<feature type="compositionally biased region" description="Basic residues" evidence="1">
    <location>
        <begin position="92"/>
        <end position="103"/>
    </location>
</feature>
<proteinExistence type="evidence at transcript level"/>
<reference evidence="2" key="1">
    <citation type="journal article" date="2009" name="PLoS Genet.">
        <title>Sequencing, mapping, and analysis of 27,455 maize full-length cDNAs.</title>
        <authorList>
            <person name="Soderlund C."/>
            <person name="Descour A."/>
            <person name="Kudrna D."/>
            <person name="Bomhoff M."/>
            <person name="Boyd L."/>
            <person name="Currie J."/>
            <person name="Angelova A."/>
            <person name="Collura K."/>
            <person name="Wissotski M."/>
            <person name="Ashley E."/>
            <person name="Morrow D."/>
            <person name="Fernandes J."/>
            <person name="Walbot V."/>
            <person name="Yu Y."/>
        </authorList>
    </citation>
    <scope>NUCLEOTIDE SEQUENCE</scope>
    <source>
        <strain evidence="2">B73</strain>
    </source>
</reference>
<evidence type="ECO:0000256" key="1">
    <source>
        <dbReference type="SAM" id="MobiDB-lite"/>
    </source>
</evidence>
<accession>C0PFP3</accession>
<feature type="region of interest" description="Disordered" evidence="1">
    <location>
        <begin position="376"/>
        <end position="426"/>
    </location>
</feature>
<organism evidence="2">
    <name type="scientific">Zea mays</name>
    <name type="common">Maize</name>
    <dbReference type="NCBI Taxonomy" id="4577"/>
    <lineage>
        <taxon>Eukaryota</taxon>
        <taxon>Viridiplantae</taxon>
        <taxon>Streptophyta</taxon>
        <taxon>Embryophyta</taxon>
        <taxon>Tracheophyta</taxon>
        <taxon>Spermatophyta</taxon>
        <taxon>Magnoliopsida</taxon>
        <taxon>Liliopsida</taxon>
        <taxon>Poales</taxon>
        <taxon>Poaceae</taxon>
        <taxon>PACMAD clade</taxon>
        <taxon>Panicoideae</taxon>
        <taxon>Andropogonodae</taxon>
        <taxon>Andropogoneae</taxon>
        <taxon>Tripsacinae</taxon>
        <taxon>Zea</taxon>
    </lineage>
</organism>
<name>C0PFP3_MAIZE</name>
<feature type="region of interest" description="Disordered" evidence="1">
    <location>
        <begin position="135"/>
        <end position="167"/>
    </location>
</feature>
<feature type="region of interest" description="Disordered" evidence="1">
    <location>
        <begin position="41"/>
        <end position="106"/>
    </location>
</feature>
<feature type="compositionally biased region" description="Low complexity" evidence="1">
    <location>
        <begin position="82"/>
        <end position="91"/>
    </location>
</feature>
<evidence type="ECO:0000313" key="2">
    <source>
        <dbReference type="EMBL" id="ACN34009.1"/>
    </source>
</evidence>